<dbReference type="PROSITE" id="PS50005">
    <property type="entry name" value="TPR"/>
    <property type="match status" value="1"/>
</dbReference>
<dbReference type="SUPFAM" id="SSF48452">
    <property type="entry name" value="TPR-like"/>
    <property type="match status" value="1"/>
</dbReference>
<keyword evidence="3 5" id="KW-0653">Protein transport</keyword>
<keyword evidence="5" id="KW-0931">ER-Golgi transport</keyword>
<keyword evidence="4" id="KW-0802">TPR repeat</keyword>
<comment type="caution">
    <text evidence="6">The sequence shown here is derived from an EMBL/GenBank/DDBJ whole genome shotgun (WGS) entry which is preliminary data.</text>
</comment>
<evidence type="ECO:0000313" key="7">
    <source>
        <dbReference type="Proteomes" id="UP001497382"/>
    </source>
</evidence>
<dbReference type="Proteomes" id="UP001497382">
    <property type="component" value="Unassembled WGS sequence"/>
</dbReference>
<dbReference type="Gene3D" id="1.25.40.10">
    <property type="entry name" value="Tetratricopeptide repeat domain"/>
    <property type="match status" value="1"/>
</dbReference>
<dbReference type="PANTHER" id="PTHR13768">
    <property type="entry name" value="SOLUBLE NSF ATTACHMENT PROTEIN SNAP"/>
    <property type="match status" value="1"/>
</dbReference>
<protein>
    <recommendedName>
        <fullName evidence="8">Alpha-SNAP</fullName>
    </recommendedName>
</protein>
<evidence type="ECO:0000256" key="3">
    <source>
        <dbReference type="ARBA" id="ARBA00022927"/>
    </source>
</evidence>
<dbReference type="EMBL" id="CAXIEN010000111">
    <property type="protein sequence ID" value="CAL1278304.1"/>
    <property type="molecule type" value="Genomic_DNA"/>
</dbReference>
<evidence type="ECO:0000256" key="1">
    <source>
        <dbReference type="ARBA" id="ARBA00010050"/>
    </source>
</evidence>
<dbReference type="GO" id="GO:0005774">
    <property type="term" value="C:vacuolar membrane"/>
    <property type="evidence" value="ECO:0007669"/>
    <property type="project" value="TreeGrafter"/>
</dbReference>
<dbReference type="PANTHER" id="PTHR13768:SF8">
    <property type="entry name" value="ALPHA-SOLUBLE NSF ATTACHMENT PROTEIN"/>
    <property type="match status" value="1"/>
</dbReference>
<keyword evidence="5" id="KW-0472">Membrane</keyword>
<dbReference type="PRINTS" id="PR00448">
    <property type="entry name" value="NSFATTACHMNT"/>
</dbReference>
<evidence type="ECO:0000256" key="2">
    <source>
        <dbReference type="ARBA" id="ARBA00022448"/>
    </source>
</evidence>
<dbReference type="InterPro" id="IPR011990">
    <property type="entry name" value="TPR-like_helical_dom_sf"/>
</dbReference>
<proteinExistence type="inferred from homology"/>
<dbReference type="GO" id="GO:0005483">
    <property type="term" value="F:soluble NSF attachment protein activity"/>
    <property type="evidence" value="ECO:0007669"/>
    <property type="project" value="TreeGrafter"/>
</dbReference>
<organism evidence="6 7">
    <name type="scientific">Larinioides sclopetarius</name>
    <dbReference type="NCBI Taxonomy" id="280406"/>
    <lineage>
        <taxon>Eukaryota</taxon>
        <taxon>Metazoa</taxon>
        <taxon>Ecdysozoa</taxon>
        <taxon>Arthropoda</taxon>
        <taxon>Chelicerata</taxon>
        <taxon>Arachnida</taxon>
        <taxon>Araneae</taxon>
        <taxon>Araneomorphae</taxon>
        <taxon>Entelegynae</taxon>
        <taxon>Araneoidea</taxon>
        <taxon>Araneidae</taxon>
        <taxon>Larinioides</taxon>
    </lineage>
</organism>
<name>A0AAV2A2U4_9ARAC</name>
<evidence type="ECO:0008006" key="8">
    <source>
        <dbReference type="Google" id="ProtNLM"/>
    </source>
</evidence>
<dbReference type="Pfam" id="PF14938">
    <property type="entry name" value="SNAP"/>
    <property type="match status" value="1"/>
</dbReference>
<dbReference type="GO" id="GO:0035494">
    <property type="term" value="P:SNARE complex disassembly"/>
    <property type="evidence" value="ECO:0007669"/>
    <property type="project" value="TreeGrafter"/>
</dbReference>
<evidence type="ECO:0000256" key="4">
    <source>
        <dbReference type="PROSITE-ProRule" id="PRU00339"/>
    </source>
</evidence>
<comment type="function">
    <text evidence="5">Required for vesicular transport between the endoplasmic reticulum and the Golgi apparatus.</text>
</comment>
<keyword evidence="7" id="KW-1185">Reference proteome</keyword>
<dbReference type="InterPro" id="IPR000744">
    <property type="entry name" value="NSF_attach"/>
</dbReference>
<dbReference type="AlphaFoldDB" id="A0AAV2A2U4"/>
<accession>A0AAV2A2U4</accession>
<sequence length="293" mass="32530">MGDQQRSKGEQLMIEAEAMLNQGGGMCCGKKGRIRSEEACMLYVKAANAFKMAKEWHKAGNAFAEAATIELKNERKTEAAMHFVDAAKCYKKVSPNECEQCLVKAGDVYDEVGRGKTAAKQHVTLAELYEEQGNFQRAVEEYQKAADMFTTEQLASSTTKCLIKIATHSATLGDYDRAMQLFEEIGTEALNNSLLKYTANENFTKAGLCILAKDPQDGKGLQEKMEEWKDTSPSFGGSRECTFLAKLALAVISDDMDEFNEAIRSHESISKLSDWDNAILKTIRKNLGTEDLR</sequence>
<dbReference type="CDD" id="cd15832">
    <property type="entry name" value="SNAP"/>
    <property type="match status" value="1"/>
</dbReference>
<evidence type="ECO:0000256" key="5">
    <source>
        <dbReference type="RuleBase" id="RU367013"/>
    </source>
</evidence>
<keyword evidence="2 5" id="KW-0813">Transport</keyword>
<reference evidence="6 7" key="1">
    <citation type="submission" date="2024-04" db="EMBL/GenBank/DDBJ databases">
        <authorList>
            <person name="Rising A."/>
            <person name="Reimegard J."/>
            <person name="Sonavane S."/>
            <person name="Akerstrom W."/>
            <person name="Nylinder S."/>
            <person name="Hedman E."/>
            <person name="Kallberg Y."/>
        </authorList>
    </citation>
    <scope>NUCLEOTIDE SEQUENCE [LARGE SCALE GENOMIC DNA]</scope>
</reference>
<dbReference type="GO" id="GO:0006886">
    <property type="term" value="P:intracellular protein transport"/>
    <property type="evidence" value="ECO:0007669"/>
    <property type="project" value="UniProtKB-UniRule"/>
</dbReference>
<comment type="similarity">
    <text evidence="1 5">Belongs to the SNAP family.</text>
</comment>
<dbReference type="GO" id="GO:0031201">
    <property type="term" value="C:SNARE complex"/>
    <property type="evidence" value="ECO:0007669"/>
    <property type="project" value="TreeGrafter"/>
</dbReference>
<comment type="subcellular location">
    <subcellularLocation>
        <location evidence="5">Membrane</location>
        <topology evidence="5">Peripheral membrane protein</topology>
    </subcellularLocation>
</comment>
<evidence type="ECO:0000313" key="6">
    <source>
        <dbReference type="EMBL" id="CAL1278304.1"/>
    </source>
</evidence>
<gene>
    <name evidence="6" type="ORF">LARSCL_LOCUS9704</name>
</gene>
<feature type="repeat" description="TPR" evidence="4">
    <location>
        <begin position="119"/>
        <end position="152"/>
    </location>
</feature>
<dbReference type="GO" id="GO:0019905">
    <property type="term" value="F:syntaxin binding"/>
    <property type="evidence" value="ECO:0007669"/>
    <property type="project" value="TreeGrafter"/>
</dbReference>
<dbReference type="InterPro" id="IPR019734">
    <property type="entry name" value="TPR_rpt"/>
</dbReference>